<accession>A0ABD1Y3C1</accession>
<organism evidence="1 2">
    <name type="scientific">Riccia fluitans</name>
    <dbReference type="NCBI Taxonomy" id="41844"/>
    <lineage>
        <taxon>Eukaryota</taxon>
        <taxon>Viridiplantae</taxon>
        <taxon>Streptophyta</taxon>
        <taxon>Embryophyta</taxon>
        <taxon>Marchantiophyta</taxon>
        <taxon>Marchantiopsida</taxon>
        <taxon>Marchantiidae</taxon>
        <taxon>Marchantiales</taxon>
        <taxon>Ricciaceae</taxon>
        <taxon>Riccia</taxon>
    </lineage>
</organism>
<sequence>MDNEGRNEHCKSLETNLQRILGVIKSMPPSQEFSVILAQVVSLIRGFKILGRSYADQLVLGVQEVNTLKTKKQLLEKKLQLLRYQAYSVFPEKTVVSQDASELNVFKPRPAIPEQNLSIGYSRKDENLEVNLHRKMASEEISMQRERELAKLGEVYTKLSSDLVECRKETSRLESRFREIKIQEMKRANERRELFEIRTQEIRALKEVIISMEAEITRLGKKAGGREEQLLVAISKSENIPKSDPQPKDVLRREHMRLRMYLRDLSSRLLNIKGSDDLQVELWGLECKGFDAETSSYLRTILETGLKAWEEHDREKLSESTGGSQLFVETVNLDMDDKHL</sequence>
<evidence type="ECO:0000313" key="1">
    <source>
        <dbReference type="EMBL" id="KAL2621220.1"/>
    </source>
</evidence>
<gene>
    <name evidence="1" type="ORF">R1flu_001425</name>
</gene>
<proteinExistence type="predicted"/>
<protein>
    <submittedName>
        <fullName evidence="1">Uncharacterized protein</fullName>
    </submittedName>
</protein>
<keyword evidence="2" id="KW-1185">Reference proteome</keyword>
<comment type="caution">
    <text evidence="1">The sequence shown here is derived from an EMBL/GenBank/DDBJ whole genome shotgun (WGS) entry which is preliminary data.</text>
</comment>
<reference evidence="1 2" key="1">
    <citation type="submission" date="2024-09" db="EMBL/GenBank/DDBJ databases">
        <title>Chromosome-scale assembly of Riccia fluitans.</title>
        <authorList>
            <person name="Paukszto L."/>
            <person name="Sawicki J."/>
            <person name="Karawczyk K."/>
            <person name="Piernik-Szablinska J."/>
            <person name="Szczecinska M."/>
            <person name="Mazdziarz M."/>
        </authorList>
    </citation>
    <scope>NUCLEOTIDE SEQUENCE [LARGE SCALE GENOMIC DNA]</scope>
    <source>
        <strain evidence="1">Rf_01</strain>
        <tissue evidence="1">Aerial parts of the thallus</tissue>
    </source>
</reference>
<dbReference type="AlphaFoldDB" id="A0ABD1Y3C1"/>
<dbReference type="Proteomes" id="UP001605036">
    <property type="component" value="Unassembled WGS sequence"/>
</dbReference>
<evidence type="ECO:0000313" key="2">
    <source>
        <dbReference type="Proteomes" id="UP001605036"/>
    </source>
</evidence>
<name>A0ABD1Y3C1_9MARC</name>
<dbReference type="EMBL" id="JBHFFA010000006">
    <property type="protein sequence ID" value="KAL2621220.1"/>
    <property type="molecule type" value="Genomic_DNA"/>
</dbReference>